<feature type="domain" description="CheC-like protein" evidence="3">
    <location>
        <begin position="110"/>
        <end position="146"/>
    </location>
</feature>
<keyword evidence="5" id="KW-1185">Reference proteome</keyword>
<reference evidence="4 5" key="1">
    <citation type="submission" date="2023-10" db="EMBL/GenBank/DDBJ databases">
        <title>Niallia locisalis sp.nov. isolated from a salt pond sample.</title>
        <authorList>
            <person name="Li X.-J."/>
            <person name="Dong L."/>
        </authorList>
    </citation>
    <scope>NUCLEOTIDE SEQUENCE [LARGE SCALE GENOMIC DNA]</scope>
    <source>
        <strain evidence="4 5">DSM 29761</strain>
    </source>
</reference>
<evidence type="ECO:0000313" key="5">
    <source>
        <dbReference type="Proteomes" id="UP001357223"/>
    </source>
</evidence>
<evidence type="ECO:0000256" key="1">
    <source>
        <dbReference type="ARBA" id="ARBA00022500"/>
    </source>
</evidence>
<dbReference type="PANTHER" id="PTHR43693:SF1">
    <property type="entry name" value="PROTEIN PHOSPHATASE CHEZ"/>
    <property type="match status" value="1"/>
</dbReference>
<dbReference type="PANTHER" id="PTHR43693">
    <property type="entry name" value="PROTEIN PHOSPHATASE CHEZ"/>
    <property type="match status" value="1"/>
</dbReference>
<dbReference type="SUPFAM" id="SSF103039">
    <property type="entry name" value="CheC-like"/>
    <property type="match status" value="1"/>
</dbReference>
<sequence length="212" mass="23191">MNFIDRISLTHLDILKEIGNIGAGNAATALSMILNKKIEMRVPNVRIVTFDEMIEMAGGAENVVASVYLRIEGDAPCHMFFVLPLEQTNMYIQQMIGGSVSFETLPYDEMALSALQELGNILAGSYLTSLSDFTGLHLFPSVPETSIDMLGAIISCGFIELSQSCDYVIMIDTALIETNVENVALVDGHFFLLPDPNSFEIIFQSLGVALDE</sequence>
<dbReference type="InterPro" id="IPR028976">
    <property type="entry name" value="CheC-like_sf"/>
</dbReference>
<dbReference type="InterPro" id="IPR007597">
    <property type="entry name" value="CheC"/>
</dbReference>
<evidence type="ECO:0000256" key="2">
    <source>
        <dbReference type="ARBA" id="ARBA00022801"/>
    </source>
</evidence>
<accession>A0ABZ2CJG7</accession>
<dbReference type="EMBL" id="CP137640">
    <property type="protein sequence ID" value="WVX83183.1"/>
    <property type="molecule type" value="Genomic_DNA"/>
</dbReference>
<gene>
    <name evidence="4" type="ORF">R4Z09_09445</name>
</gene>
<evidence type="ECO:0000259" key="3">
    <source>
        <dbReference type="Pfam" id="PF04509"/>
    </source>
</evidence>
<feature type="domain" description="CheC-like protein" evidence="3">
    <location>
        <begin position="11"/>
        <end position="45"/>
    </location>
</feature>
<dbReference type="Gene3D" id="3.40.1550.10">
    <property type="entry name" value="CheC-like"/>
    <property type="match status" value="1"/>
</dbReference>
<protein>
    <submittedName>
        <fullName evidence="4">Chemotaxis protein CheC</fullName>
    </submittedName>
</protein>
<proteinExistence type="predicted"/>
<dbReference type="InterPro" id="IPR050992">
    <property type="entry name" value="CheZ_family_phosphatases"/>
</dbReference>
<dbReference type="Pfam" id="PF04509">
    <property type="entry name" value="CheC"/>
    <property type="match status" value="2"/>
</dbReference>
<name>A0ABZ2CJG7_9BACI</name>
<dbReference type="Proteomes" id="UP001357223">
    <property type="component" value="Chromosome"/>
</dbReference>
<organism evidence="4 5">
    <name type="scientific">Niallia oryzisoli</name>
    <dbReference type="NCBI Taxonomy" id="1737571"/>
    <lineage>
        <taxon>Bacteria</taxon>
        <taxon>Bacillati</taxon>
        <taxon>Bacillota</taxon>
        <taxon>Bacilli</taxon>
        <taxon>Bacillales</taxon>
        <taxon>Bacillaceae</taxon>
        <taxon>Niallia</taxon>
    </lineage>
</organism>
<keyword evidence="1" id="KW-0145">Chemotaxis</keyword>
<keyword evidence="2" id="KW-0378">Hydrolase</keyword>
<evidence type="ECO:0000313" key="4">
    <source>
        <dbReference type="EMBL" id="WVX83183.1"/>
    </source>
</evidence>
<dbReference type="RefSeq" id="WP_338452070.1">
    <property type="nucleotide sequence ID" value="NZ_CP137640.1"/>
</dbReference>
<dbReference type="CDD" id="cd17909">
    <property type="entry name" value="CheC_ClassI"/>
    <property type="match status" value="1"/>
</dbReference>